<reference evidence="3" key="2">
    <citation type="submission" date="2020-09" db="EMBL/GenBank/DDBJ databases">
        <authorList>
            <person name="Sun Q."/>
            <person name="Zhou Y."/>
        </authorList>
    </citation>
    <scope>NUCLEOTIDE SEQUENCE</scope>
    <source>
        <strain evidence="3">CGMCC 1.15958</strain>
    </source>
</reference>
<keyword evidence="4" id="KW-1185">Reference proteome</keyword>
<dbReference type="RefSeq" id="WP_188764983.1">
    <property type="nucleotide sequence ID" value="NZ_BMKK01000002.1"/>
</dbReference>
<dbReference type="PROSITE" id="PS50943">
    <property type="entry name" value="HTH_CROC1"/>
    <property type="match status" value="1"/>
</dbReference>
<dbReference type="Proteomes" id="UP000609064">
    <property type="component" value="Unassembled WGS sequence"/>
</dbReference>
<feature type="domain" description="HTH cro/C1-type" evidence="2">
    <location>
        <begin position="8"/>
        <end position="64"/>
    </location>
</feature>
<evidence type="ECO:0000313" key="4">
    <source>
        <dbReference type="Proteomes" id="UP000609064"/>
    </source>
</evidence>
<evidence type="ECO:0000313" key="3">
    <source>
        <dbReference type="EMBL" id="GGD48316.1"/>
    </source>
</evidence>
<proteinExistence type="predicted"/>
<dbReference type="InterPro" id="IPR001387">
    <property type="entry name" value="Cro/C1-type_HTH"/>
</dbReference>
<accession>A0A916YL33</accession>
<dbReference type="GO" id="GO:0003677">
    <property type="term" value="F:DNA binding"/>
    <property type="evidence" value="ECO:0007669"/>
    <property type="project" value="UniProtKB-KW"/>
</dbReference>
<reference evidence="3" key="1">
    <citation type="journal article" date="2014" name="Int. J. Syst. Evol. Microbiol.">
        <title>Complete genome sequence of Corynebacterium casei LMG S-19264T (=DSM 44701T), isolated from a smear-ripened cheese.</title>
        <authorList>
            <consortium name="US DOE Joint Genome Institute (JGI-PGF)"/>
            <person name="Walter F."/>
            <person name="Albersmeier A."/>
            <person name="Kalinowski J."/>
            <person name="Ruckert C."/>
        </authorList>
    </citation>
    <scope>NUCLEOTIDE SEQUENCE</scope>
    <source>
        <strain evidence="3">CGMCC 1.15958</strain>
    </source>
</reference>
<sequence length="124" mass="14356">MIPNNTTVKDRLKELRGDLTQAAFAEKFGVVAVTISQIEKGKQNPSWDLALRICEEYNCSMDWLQGRSEIRTIQVFSPDTFKEKYYDQLEKNNALKDKVIQLQEELIKNISEKCVMKNSELVPK</sequence>
<comment type="caution">
    <text evidence="3">The sequence shown here is derived from an EMBL/GenBank/DDBJ whole genome shotgun (WGS) entry which is preliminary data.</text>
</comment>
<dbReference type="SUPFAM" id="SSF47413">
    <property type="entry name" value="lambda repressor-like DNA-binding domains"/>
    <property type="match status" value="1"/>
</dbReference>
<gene>
    <name evidence="3" type="ORF">GCM10011514_10440</name>
</gene>
<evidence type="ECO:0000259" key="2">
    <source>
        <dbReference type="PROSITE" id="PS50943"/>
    </source>
</evidence>
<dbReference type="AlphaFoldDB" id="A0A916YL33"/>
<keyword evidence="1" id="KW-0238">DNA-binding</keyword>
<protein>
    <recommendedName>
        <fullName evidence="2">HTH cro/C1-type domain-containing protein</fullName>
    </recommendedName>
</protein>
<dbReference type="EMBL" id="BMKK01000002">
    <property type="protein sequence ID" value="GGD48316.1"/>
    <property type="molecule type" value="Genomic_DNA"/>
</dbReference>
<dbReference type="Gene3D" id="1.10.260.40">
    <property type="entry name" value="lambda repressor-like DNA-binding domains"/>
    <property type="match status" value="1"/>
</dbReference>
<dbReference type="CDD" id="cd00093">
    <property type="entry name" value="HTH_XRE"/>
    <property type="match status" value="1"/>
</dbReference>
<organism evidence="3 4">
    <name type="scientific">Emticicia aquatilis</name>
    <dbReference type="NCBI Taxonomy" id="1537369"/>
    <lineage>
        <taxon>Bacteria</taxon>
        <taxon>Pseudomonadati</taxon>
        <taxon>Bacteroidota</taxon>
        <taxon>Cytophagia</taxon>
        <taxon>Cytophagales</taxon>
        <taxon>Leadbetterellaceae</taxon>
        <taxon>Emticicia</taxon>
    </lineage>
</organism>
<dbReference type="PANTHER" id="PTHR46558:SF11">
    <property type="entry name" value="HTH-TYPE TRANSCRIPTIONAL REGULATOR XRE"/>
    <property type="match status" value="1"/>
</dbReference>
<dbReference type="PANTHER" id="PTHR46558">
    <property type="entry name" value="TRACRIPTIONAL REGULATORY PROTEIN-RELATED-RELATED"/>
    <property type="match status" value="1"/>
</dbReference>
<dbReference type="InterPro" id="IPR010982">
    <property type="entry name" value="Lambda_DNA-bd_dom_sf"/>
</dbReference>
<evidence type="ECO:0000256" key="1">
    <source>
        <dbReference type="ARBA" id="ARBA00023125"/>
    </source>
</evidence>
<name>A0A916YL33_9BACT</name>
<dbReference type="SMART" id="SM00530">
    <property type="entry name" value="HTH_XRE"/>
    <property type="match status" value="1"/>
</dbReference>
<dbReference type="Pfam" id="PF01381">
    <property type="entry name" value="HTH_3"/>
    <property type="match status" value="1"/>
</dbReference>